<dbReference type="Gene3D" id="1.10.287.110">
    <property type="entry name" value="DnaJ domain"/>
    <property type="match status" value="1"/>
</dbReference>
<dbReference type="EMBL" id="CAUJNA010002780">
    <property type="protein sequence ID" value="CAJ1394223.1"/>
    <property type="molecule type" value="Genomic_DNA"/>
</dbReference>
<keyword evidence="4" id="KW-1185">Reference proteome</keyword>
<evidence type="ECO:0000256" key="1">
    <source>
        <dbReference type="SAM" id="MobiDB-lite"/>
    </source>
</evidence>
<feature type="region of interest" description="Disordered" evidence="1">
    <location>
        <begin position="69"/>
        <end position="124"/>
    </location>
</feature>
<dbReference type="CDD" id="cd06257">
    <property type="entry name" value="DnaJ"/>
    <property type="match status" value="1"/>
</dbReference>
<dbReference type="InterPro" id="IPR001623">
    <property type="entry name" value="DnaJ_domain"/>
</dbReference>
<reference evidence="3" key="1">
    <citation type="submission" date="2023-08" db="EMBL/GenBank/DDBJ databases">
        <authorList>
            <person name="Chen Y."/>
            <person name="Shah S."/>
            <person name="Dougan E. K."/>
            <person name="Thang M."/>
            <person name="Chan C."/>
        </authorList>
    </citation>
    <scope>NUCLEOTIDE SEQUENCE</scope>
</reference>
<evidence type="ECO:0000313" key="3">
    <source>
        <dbReference type="EMBL" id="CAJ1394223.1"/>
    </source>
</evidence>
<dbReference type="GO" id="GO:0005783">
    <property type="term" value="C:endoplasmic reticulum"/>
    <property type="evidence" value="ECO:0007669"/>
    <property type="project" value="UniProtKB-ARBA"/>
</dbReference>
<comment type="caution">
    <text evidence="3">The sequence shown here is derived from an EMBL/GenBank/DDBJ whole genome shotgun (WGS) entry which is preliminary data.</text>
</comment>
<name>A0AA36N9H6_9DINO</name>
<protein>
    <recommendedName>
        <fullName evidence="2">J domain-containing protein</fullName>
    </recommendedName>
</protein>
<dbReference type="Pfam" id="PF00226">
    <property type="entry name" value="DnaJ"/>
    <property type="match status" value="1"/>
</dbReference>
<dbReference type="SUPFAM" id="SSF46565">
    <property type="entry name" value="Chaperone J-domain"/>
    <property type="match status" value="1"/>
</dbReference>
<evidence type="ECO:0000259" key="2">
    <source>
        <dbReference type="PROSITE" id="PS50076"/>
    </source>
</evidence>
<dbReference type="AlphaFoldDB" id="A0AA36N9H6"/>
<organism evidence="3 4">
    <name type="scientific">Effrenium voratum</name>
    <dbReference type="NCBI Taxonomy" id="2562239"/>
    <lineage>
        <taxon>Eukaryota</taxon>
        <taxon>Sar</taxon>
        <taxon>Alveolata</taxon>
        <taxon>Dinophyceae</taxon>
        <taxon>Suessiales</taxon>
        <taxon>Symbiodiniaceae</taxon>
        <taxon>Effrenium</taxon>
    </lineage>
</organism>
<dbReference type="InterPro" id="IPR051100">
    <property type="entry name" value="DnaJ_subfamily_B/C"/>
</dbReference>
<accession>A0AA36N9H6</accession>
<dbReference type="SMART" id="SM00271">
    <property type="entry name" value="DnaJ"/>
    <property type="match status" value="1"/>
</dbReference>
<feature type="domain" description="J" evidence="2">
    <location>
        <begin position="8"/>
        <end position="69"/>
    </location>
</feature>
<dbReference type="PRINTS" id="PR00625">
    <property type="entry name" value="JDOMAIN"/>
</dbReference>
<dbReference type="InterPro" id="IPR018253">
    <property type="entry name" value="DnaJ_domain_CS"/>
</dbReference>
<gene>
    <name evidence="3" type="ORF">EVOR1521_LOCUS18934</name>
</gene>
<dbReference type="PROSITE" id="PS00636">
    <property type="entry name" value="DNAJ_1"/>
    <property type="match status" value="1"/>
</dbReference>
<dbReference type="PROSITE" id="PS50076">
    <property type="entry name" value="DNAJ_2"/>
    <property type="match status" value="1"/>
</dbReference>
<proteinExistence type="predicted"/>
<sequence>MSMRRVETLYEVLGTHPNASAAELKAAFKRQALALHPDKGGSKEAFQQALRAFEVLSDDASRAEYHKSLLQAKGSKRPRQESARGRTAKRRKTEAGAKPSRPTKQGKCPERGPRATGAGRAHRAKASFRLQSLARVKGQEDQLLQRVFTLLQKLTAVRRRQLLQEGFTQAQRKALETWALTQSPRPKAPKPRPAPRAPGPKRRAAPSTAPGAGPRNSATRGIASFHRNGQVYHQVSVCVQTLCMTARKVKDLSKALDILMILMEIKQQVKRMDAPDAFVQGMTNSVPTILREHEVTAEELGLRFQVMMGMRFWVRPPLHTPQEARVEDALRAWYRLTSFRSPMGQGGPGALPGWISTSFRRGGTPSGGCIWTFWRKQAAAELPMGDAWIPWKRLPDPSAKGAWSAGIGWQCHKKTSLVTEARKTPNPLRGRSAPVRVERAMRSMAAEVWLLAEASGALQSRAEPMPPRLRKWSTPVCFGFLRVGIVSITRL</sequence>
<feature type="region of interest" description="Disordered" evidence="1">
    <location>
        <begin position="176"/>
        <end position="220"/>
    </location>
</feature>
<dbReference type="InterPro" id="IPR036869">
    <property type="entry name" value="J_dom_sf"/>
</dbReference>
<evidence type="ECO:0000313" key="4">
    <source>
        <dbReference type="Proteomes" id="UP001178507"/>
    </source>
</evidence>
<dbReference type="PANTHER" id="PTHR43908">
    <property type="entry name" value="AT29763P-RELATED"/>
    <property type="match status" value="1"/>
</dbReference>
<dbReference type="Proteomes" id="UP001178507">
    <property type="component" value="Unassembled WGS sequence"/>
</dbReference>